<organism evidence="2 3">
    <name type="scientific">Streptomyces angustmyceticus</name>
    <dbReference type="NCBI Taxonomy" id="285578"/>
    <lineage>
        <taxon>Bacteria</taxon>
        <taxon>Bacillati</taxon>
        <taxon>Actinomycetota</taxon>
        <taxon>Actinomycetes</taxon>
        <taxon>Kitasatosporales</taxon>
        <taxon>Streptomycetaceae</taxon>
        <taxon>Streptomyces</taxon>
    </lineage>
</organism>
<dbReference type="EMBL" id="BLAG01000004">
    <property type="protein sequence ID" value="GES28308.1"/>
    <property type="molecule type" value="Genomic_DNA"/>
</dbReference>
<feature type="compositionally biased region" description="Acidic residues" evidence="1">
    <location>
        <begin position="149"/>
        <end position="158"/>
    </location>
</feature>
<proteinExistence type="predicted"/>
<dbReference type="AlphaFoldDB" id="A0A5J4LCC7"/>
<dbReference type="Proteomes" id="UP000325598">
    <property type="component" value="Unassembled WGS sequence"/>
</dbReference>
<protein>
    <submittedName>
        <fullName evidence="2">Uncharacterized protein</fullName>
    </submittedName>
</protein>
<accession>A0A5J4LCC7</accession>
<name>A0A5J4LCC7_9ACTN</name>
<comment type="caution">
    <text evidence="2">The sequence shown here is derived from an EMBL/GenBank/DDBJ whole genome shotgun (WGS) entry which is preliminary data.</text>
</comment>
<gene>
    <name evidence="2" type="ORF">San01_07950</name>
</gene>
<keyword evidence="3" id="KW-1185">Reference proteome</keyword>
<feature type="region of interest" description="Disordered" evidence="1">
    <location>
        <begin position="131"/>
        <end position="158"/>
    </location>
</feature>
<reference evidence="2 3" key="1">
    <citation type="submission" date="2019-10" db="EMBL/GenBank/DDBJ databases">
        <title>Whole genome shotgun sequence of Streptomyces angustmyceticus NBRC 3934.</title>
        <authorList>
            <person name="Hosoyama A."/>
            <person name="Ichikawa N."/>
            <person name="Kimura A."/>
            <person name="Kitahashi Y."/>
            <person name="Komaki H."/>
            <person name="Uohara A."/>
        </authorList>
    </citation>
    <scope>NUCLEOTIDE SEQUENCE [LARGE SCALE GENOMIC DNA]</scope>
    <source>
        <strain evidence="2 3">NBRC 3934</strain>
    </source>
</reference>
<evidence type="ECO:0000256" key="1">
    <source>
        <dbReference type="SAM" id="MobiDB-lite"/>
    </source>
</evidence>
<evidence type="ECO:0000313" key="2">
    <source>
        <dbReference type="EMBL" id="GES28308.1"/>
    </source>
</evidence>
<evidence type="ECO:0000313" key="3">
    <source>
        <dbReference type="Proteomes" id="UP000325598"/>
    </source>
</evidence>
<sequence>MASKDRRGDRERRGEDEPEIHIGEVSHGAFNFGSHSAVVSPVSGAFLDEEARVLVLALRELRADLARVRPTADVVALATELELVQAEIAGTGSVTSRRLARLWEAIAEAHTVVGVLASGAAFVEAMERLGALSQRPPTGHTPPGPSTSSDDDEWPEPE</sequence>